<dbReference type="RefSeq" id="WP_413277403.1">
    <property type="nucleotide sequence ID" value="NZ_JBHFNT010000075.1"/>
</dbReference>
<dbReference type="EMBL" id="JBHFNT010000075">
    <property type="protein sequence ID" value="MFB2834975.1"/>
    <property type="molecule type" value="Genomic_DNA"/>
</dbReference>
<proteinExistence type="predicted"/>
<organism evidence="1 2">
    <name type="scientific">Floridaenema evergladense BLCC-F167</name>
    <dbReference type="NCBI Taxonomy" id="3153639"/>
    <lineage>
        <taxon>Bacteria</taxon>
        <taxon>Bacillati</taxon>
        <taxon>Cyanobacteriota</taxon>
        <taxon>Cyanophyceae</taxon>
        <taxon>Oscillatoriophycideae</taxon>
        <taxon>Aerosakkonematales</taxon>
        <taxon>Aerosakkonemataceae</taxon>
        <taxon>Floridanema</taxon>
        <taxon>Floridanema evergladense</taxon>
    </lineage>
</organism>
<accession>A0ABV4WIU2</accession>
<sequence>MQNSYLKNKSDNAKAAKEYIDRISKQLLTDYQHTKEERHKIALWEDSQEFSILGVIEIFTDDIRGYAAQAIANDTLENPQQIAENLQGLKIFDVPYFTNWYFSHESDYPQIKRYVETLNYLRLLIIEYIN</sequence>
<evidence type="ECO:0000313" key="2">
    <source>
        <dbReference type="Proteomes" id="UP001576780"/>
    </source>
</evidence>
<reference evidence="1 2" key="1">
    <citation type="submission" date="2024-09" db="EMBL/GenBank/DDBJ databases">
        <title>Floridaenema gen nov. (Aerosakkonemataceae, Aerosakkonematales ord. nov., Cyanobacteria) from benthic tropical and subtropical fresh waters, with the description of four new species.</title>
        <authorList>
            <person name="Moretto J.A."/>
            <person name="Berthold D.E."/>
            <person name="Lefler F.W."/>
            <person name="Huang I.-S."/>
            <person name="Laughinghouse H. IV."/>
        </authorList>
    </citation>
    <scope>NUCLEOTIDE SEQUENCE [LARGE SCALE GENOMIC DNA]</scope>
    <source>
        <strain evidence="1 2">BLCC-F167</strain>
    </source>
</reference>
<gene>
    <name evidence="1" type="ORF">ACE1CA_10625</name>
</gene>
<dbReference type="Proteomes" id="UP001576780">
    <property type="component" value="Unassembled WGS sequence"/>
</dbReference>
<keyword evidence="2" id="KW-1185">Reference proteome</keyword>
<protein>
    <submittedName>
        <fullName evidence="1">Uncharacterized protein</fullName>
    </submittedName>
</protein>
<name>A0ABV4WIU2_9CYAN</name>
<comment type="caution">
    <text evidence="1">The sequence shown here is derived from an EMBL/GenBank/DDBJ whole genome shotgun (WGS) entry which is preliminary data.</text>
</comment>
<evidence type="ECO:0000313" key="1">
    <source>
        <dbReference type="EMBL" id="MFB2834975.1"/>
    </source>
</evidence>